<dbReference type="EMBL" id="KV966180">
    <property type="protein sequence ID" value="PIO15926.1"/>
    <property type="molecule type" value="Genomic_DNA"/>
</dbReference>
<sequence>MFHIPISSLKYLCANKYTFCFILIGEKRLGRSEHTRDALLKEGNRGHHKLRMWKKERWLRLSPQQEMCMLWKNNLVSPVTVPKGLSRTCFVVMI</sequence>
<accession>A0A2G9QK36</accession>
<name>A0A2G9QK36_AQUCT</name>
<organism evidence="1 2">
    <name type="scientific">Aquarana catesbeiana</name>
    <name type="common">American bullfrog</name>
    <name type="synonym">Rana catesbeiana</name>
    <dbReference type="NCBI Taxonomy" id="8400"/>
    <lineage>
        <taxon>Eukaryota</taxon>
        <taxon>Metazoa</taxon>
        <taxon>Chordata</taxon>
        <taxon>Craniata</taxon>
        <taxon>Vertebrata</taxon>
        <taxon>Euteleostomi</taxon>
        <taxon>Amphibia</taxon>
        <taxon>Batrachia</taxon>
        <taxon>Anura</taxon>
        <taxon>Neobatrachia</taxon>
        <taxon>Ranoidea</taxon>
        <taxon>Ranidae</taxon>
        <taxon>Aquarana</taxon>
    </lineage>
</organism>
<keyword evidence="2" id="KW-1185">Reference proteome</keyword>
<gene>
    <name evidence="1" type="ORF">AB205_0092240</name>
</gene>
<reference evidence="2" key="1">
    <citation type="journal article" date="2017" name="Nat. Commun.">
        <title>The North American bullfrog draft genome provides insight into hormonal regulation of long noncoding RNA.</title>
        <authorList>
            <person name="Hammond S.A."/>
            <person name="Warren R.L."/>
            <person name="Vandervalk B.P."/>
            <person name="Kucuk E."/>
            <person name="Khan H."/>
            <person name="Gibb E.A."/>
            <person name="Pandoh P."/>
            <person name="Kirk H."/>
            <person name="Zhao Y."/>
            <person name="Jones M."/>
            <person name="Mungall A.J."/>
            <person name="Coope R."/>
            <person name="Pleasance S."/>
            <person name="Moore R.A."/>
            <person name="Holt R.A."/>
            <person name="Round J.M."/>
            <person name="Ohora S."/>
            <person name="Walle B.V."/>
            <person name="Veldhoen N."/>
            <person name="Helbing C.C."/>
            <person name="Birol I."/>
        </authorList>
    </citation>
    <scope>NUCLEOTIDE SEQUENCE [LARGE SCALE GENOMIC DNA]</scope>
</reference>
<proteinExistence type="predicted"/>
<dbReference type="AlphaFoldDB" id="A0A2G9QK36"/>
<evidence type="ECO:0000313" key="1">
    <source>
        <dbReference type="EMBL" id="PIO15926.1"/>
    </source>
</evidence>
<evidence type="ECO:0000313" key="2">
    <source>
        <dbReference type="Proteomes" id="UP000228934"/>
    </source>
</evidence>
<protein>
    <submittedName>
        <fullName evidence="1">Uncharacterized protein</fullName>
    </submittedName>
</protein>
<dbReference type="Proteomes" id="UP000228934">
    <property type="component" value="Unassembled WGS sequence"/>
</dbReference>